<evidence type="ECO:0000259" key="1">
    <source>
        <dbReference type="Pfam" id="PF13799"/>
    </source>
</evidence>
<evidence type="ECO:0000313" key="3">
    <source>
        <dbReference type="Proteomes" id="UP000240419"/>
    </source>
</evidence>
<name>A0A2P7VP09_9BACL</name>
<organism evidence="2 3">
    <name type="scientific">Brevibacillus fortis</name>
    <dbReference type="NCBI Taxonomy" id="2126352"/>
    <lineage>
        <taxon>Bacteria</taxon>
        <taxon>Bacillati</taxon>
        <taxon>Bacillota</taxon>
        <taxon>Bacilli</taxon>
        <taxon>Bacillales</taxon>
        <taxon>Paenibacillaceae</taxon>
        <taxon>Brevibacillus</taxon>
    </lineage>
</organism>
<accession>A0A2P7VP09</accession>
<dbReference type="InterPro" id="IPR025237">
    <property type="entry name" value="DUF4183"/>
</dbReference>
<comment type="caution">
    <text evidence="2">The sequence shown here is derived from an EMBL/GenBank/DDBJ whole genome shotgun (WGS) entry which is preliminary data.</text>
</comment>
<dbReference type="Proteomes" id="UP000240419">
    <property type="component" value="Unassembled WGS sequence"/>
</dbReference>
<sequence length="133" mass="14616">MRRYVTQQYNVRRHSLQIVQPLGCPGIFPVKPSPTCPPCPPCPCTPGLIRTETYQYTAISDGVKNMYTNADAVMPFSTSGILDPNEVSVVNLFINGMLQPPNLYVVQPGVLILSDIPVQGVPLILQFIKMVVS</sequence>
<gene>
    <name evidence="2" type="ORF">C7R93_00475</name>
</gene>
<dbReference type="Pfam" id="PF13799">
    <property type="entry name" value="DUF4183"/>
    <property type="match status" value="1"/>
</dbReference>
<reference evidence="2 3" key="1">
    <citation type="submission" date="2018-03" db="EMBL/GenBank/DDBJ databases">
        <title>Brevisbacillus phylogenomics.</title>
        <authorList>
            <person name="Dunlap C."/>
        </authorList>
    </citation>
    <scope>NUCLEOTIDE SEQUENCE [LARGE SCALE GENOMIC DNA]</scope>
    <source>
        <strain evidence="2 3">NRRL NRS-1210</strain>
    </source>
</reference>
<protein>
    <recommendedName>
        <fullName evidence="1">DUF4183 domain-containing protein</fullName>
    </recommendedName>
</protein>
<feature type="domain" description="DUF4183" evidence="1">
    <location>
        <begin position="57"/>
        <end position="127"/>
    </location>
</feature>
<proteinExistence type="predicted"/>
<dbReference type="OrthoDB" id="2455205at2"/>
<evidence type="ECO:0000313" key="2">
    <source>
        <dbReference type="EMBL" id="PSK00948.1"/>
    </source>
</evidence>
<keyword evidence="3" id="KW-1185">Reference proteome</keyword>
<dbReference type="EMBL" id="PXZM01000001">
    <property type="protein sequence ID" value="PSK00948.1"/>
    <property type="molecule type" value="Genomic_DNA"/>
</dbReference>
<dbReference type="AlphaFoldDB" id="A0A2P7VP09"/>